<keyword evidence="9 11" id="KW-0368">Histidine biosynthesis</keyword>
<evidence type="ECO:0000256" key="11">
    <source>
        <dbReference type="HAMAP-Rule" id="MF_01023"/>
    </source>
</evidence>
<feature type="modified residue" description="N6-(pyridoxal phosphate)lysine" evidence="11">
    <location>
        <position position="215"/>
    </location>
</feature>
<evidence type="ECO:0000256" key="6">
    <source>
        <dbReference type="ARBA" id="ARBA00022605"/>
    </source>
</evidence>
<gene>
    <name evidence="11" type="primary">hisC</name>
    <name evidence="13" type="ORF">SP60_03060</name>
</gene>
<reference evidence="13 14" key="1">
    <citation type="journal article" date="2015" name="Genome Announc.">
        <title>Genome Sequence of 'Candidatus Thioglobus autotrophica' Strain EF1, a Chemoautotroph from the SUP05 Clade of Marine Gammaproteobacteria.</title>
        <authorList>
            <person name="Shah V."/>
            <person name="Morris R.M."/>
        </authorList>
    </citation>
    <scope>NUCLEOTIDE SEQUENCE [LARGE SCALE GENOMIC DNA]</scope>
    <source>
        <strain evidence="13 14">EF1</strain>
    </source>
</reference>
<keyword evidence="5 11" id="KW-0032">Aminotransferase</keyword>
<comment type="subunit">
    <text evidence="4 11">Homodimer.</text>
</comment>
<dbReference type="GO" id="GO:0000105">
    <property type="term" value="P:L-histidine biosynthetic process"/>
    <property type="evidence" value="ECO:0007669"/>
    <property type="project" value="UniProtKB-UniRule"/>
</dbReference>
<dbReference type="KEGG" id="tho:SP60_03060"/>
<organism evidence="13 14">
    <name type="scientific">Candidatus Thioglobus autotrophicus</name>
    <dbReference type="NCBI Taxonomy" id="1705394"/>
    <lineage>
        <taxon>Bacteria</taxon>
        <taxon>Pseudomonadati</taxon>
        <taxon>Pseudomonadota</taxon>
        <taxon>Gammaproteobacteria</taxon>
        <taxon>Candidatus Pseudothioglobaceae</taxon>
        <taxon>Candidatus Thioglobus</taxon>
    </lineage>
</organism>
<keyword evidence="14" id="KW-1185">Reference proteome</keyword>
<dbReference type="EMBL" id="CP010552">
    <property type="protein sequence ID" value="ALE52294.1"/>
    <property type="molecule type" value="Genomic_DNA"/>
</dbReference>
<evidence type="ECO:0000256" key="2">
    <source>
        <dbReference type="ARBA" id="ARBA00005011"/>
    </source>
</evidence>
<dbReference type="STRING" id="1705394.SP60_03060"/>
<evidence type="ECO:0000256" key="8">
    <source>
        <dbReference type="ARBA" id="ARBA00022898"/>
    </source>
</evidence>
<dbReference type="GO" id="GO:0004400">
    <property type="term" value="F:histidinol-phosphate transaminase activity"/>
    <property type="evidence" value="ECO:0007669"/>
    <property type="project" value="UniProtKB-UniRule"/>
</dbReference>
<evidence type="ECO:0000256" key="1">
    <source>
        <dbReference type="ARBA" id="ARBA00001933"/>
    </source>
</evidence>
<feature type="domain" description="Aminotransferase class I/classII large" evidence="12">
    <location>
        <begin position="25"/>
        <end position="346"/>
    </location>
</feature>
<dbReference type="InterPro" id="IPR015422">
    <property type="entry name" value="PyrdxlP-dep_Trfase_small"/>
</dbReference>
<comment type="similarity">
    <text evidence="3 11">Belongs to the class-II pyridoxal-phosphate-dependent aminotransferase family. Histidinol-phosphate aminotransferase subfamily.</text>
</comment>
<dbReference type="InterPro" id="IPR004839">
    <property type="entry name" value="Aminotransferase_I/II_large"/>
</dbReference>
<dbReference type="EC" id="2.6.1.9" evidence="11"/>
<evidence type="ECO:0000259" key="12">
    <source>
        <dbReference type="Pfam" id="PF00155"/>
    </source>
</evidence>
<dbReference type="Gene3D" id="3.90.1150.10">
    <property type="entry name" value="Aspartate Aminotransferase, domain 1"/>
    <property type="match status" value="1"/>
</dbReference>
<evidence type="ECO:0000256" key="4">
    <source>
        <dbReference type="ARBA" id="ARBA00011738"/>
    </source>
</evidence>
<accession>A0A0M4NTC6</accession>
<dbReference type="InterPro" id="IPR015424">
    <property type="entry name" value="PyrdxlP-dep_Trfase"/>
</dbReference>
<keyword evidence="7 11" id="KW-0808">Transferase</keyword>
<dbReference type="InterPro" id="IPR015421">
    <property type="entry name" value="PyrdxlP-dep_Trfase_major"/>
</dbReference>
<dbReference type="NCBIfam" id="TIGR01141">
    <property type="entry name" value="hisC"/>
    <property type="match status" value="1"/>
</dbReference>
<dbReference type="OrthoDB" id="9809616at2"/>
<dbReference type="AlphaFoldDB" id="A0A0M4NTC6"/>
<dbReference type="PANTHER" id="PTHR42885">
    <property type="entry name" value="HISTIDINOL-PHOSPHATE AMINOTRANSFERASE-RELATED"/>
    <property type="match status" value="1"/>
</dbReference>
<dbReference type="SUPFAM" id="SSF53383">
    <property type="entry name" value="PLP-dependent transferases"/>
    <property type="match status" value="1"/>
</dbReference>
<evidence type="ECO:0000256" key="5">
    <source>
        <dbReference type="ARBA" id="ARBA00022576"/>
    </source>
</evidence>
<protein>
    <recommendedName>
        <fullName evidence="11">Histidinol-phosphate aminotransferase</fullName>
        <ecNumber evidence="11">2.6.1.9</ecNumber>
    </recommendedName>
    <alternativeName>
        <fullName evidence="11">Imidazole acetol-phosphate transaminase</fullName>
    </alternativeName>
</protein>
<evidence type="ECO:0000256" key="3">
    <source>
        <dbReference type="ARBA" id="ARBA00007970"/>
    </source>
</evidence>
<dbReference type="Pfam" id="PF00155">
    <property type="entry name" value="Aminotran_1_2"/>
    <property type="match status" value="1"/>
</dbReference>
<dbReference type="Gene3D" id="3.40.640.10">
    <property type="entry name" value="Type I PLP-dependent aspartate aminotransferase-like (Major domain)"/>
    <property type="match status" value="1"/>
</dbReference>
<evidence type="ECO:0000256" key="7">
    <source>
        <dbReference type="ARBA" id="ARBA00022679"/>
    </source>
</evidence>
<dbReference type="Proteomes" id="UP000058020">
    <property type="component" value="Chromosome"/>
</dbReference>
<keyword evidence="8 11" id="KW-0663">Pyridoxal phosphate</keyword>
<dbReference type="PANTHER" id="PTHR42885:SF2">
    <property type="entry name" value="HISTIDINOL-PHOSPHATE AMINOTRANSFERASE"/>
    <property type="match status" value="1"/>
</dbReference>
<evidence type="ECO:0000313" key="14">
    <source>
        <dbReference type="Proteomes" id="UP000058020"/>
    </source>
</evidence>
<dbReference type="InterPro" id="IPR005861">
    <property type="entry name" value="HisP_aminotrans"/>
</dbReference>
<dbReference type="CDD" id="cd00609">
    <property type="entry name" value="AAT_like"/>
    <property type="match status" value="1"/>
</dbReference>
<dbReference type="GO" id="GO:0030170">
    <property type="term" value="F:pyridoxal phosphate binding"/>
    <property type="evidence" value="ECO:0007669"/>
    <property type="project" value="InterPro"/>
</dbReference>
<proteinExistence type="inferred from homology"/>
<keyword evidence="6 11" id="KW-0028">Amino-acid biosynthesis</keyword>
<comment type="cofactor">
    <cofactor evidence="1 11">
        <name>pyridoxal 5'-phosphate</name>
        <dbReference type="ChEBI" id="CHEBI:597326"/>
    </cofactor>
</comment>
<sequence>MSFIRKWLRADIQAIKAYHVPPAEDMIKLDAMESPFALPDELIGQYLAYLADAQLNRYPNPGAEELNKTLRDLMSIPKEFGVLLGNGSDELIQLLALACEADDTILSVEPSFVMYGMIAKFTHLNYQGVALTQDYQLDLDKMLAAINTHTPKLIFIAYPNNPTGNTFDRKSIETIISSTKAMVVLDEAYYAYAGDSFMGDIEKYPNLVVLRTVSKIGFAGLRLGLLIAAEETVAELDKLRLPYNINTLTQVSANFLLTEKDEINRNAAIIIEQRQILSEALTNIEALQVYPSQANFILFKAPQAQALFDYLKANGILIKNLSSAPKLADCLRVTVGDHAQNQQFLQIVKRFYHEQ</sequence>
<dbReference type="HAMAP" id="MF_01023">
    <property type="entry name" value="HisC_aminotrans_2"/>
    <property type="match status" value="1"/>
</dbReference>
<name>A0A0M4NTC6_9GAMM</name>
<evidence type="ECO:0000256" key="10">
    <source>
        <dbReference type="ARBA" id="ARBA00047481"/>
    </source>
</evidence>
<dbReference type="PATRIC" id="fig|1705394.5.peg.621"/>
<dbReference type="UniPathway" id="UPA00031">
    <property type="reaction ID" value="UER00012"/>
</dbReference>
<comment type="pathway">
    <text evidence="2 11">Amino-acid biosynthesis; L-histidine biosynthesis; L-histidine from 5-phospho-alpha-D-ribose 1-diphosphate: step 7/9.</text>
</comment>
<dbReference type="RefSeq" id="WP_053951236.1">
    <property type="nucleotide sequence ID" value="NZ_CP010552.1"/>
</dbReference>
<comment type="catalytic activity">
    <reaction evidence="10 11">
        <text>L-histidinol phosphate + 2-oxoglutarate = 3-(imidazol-4-yl)-2-oxopropyl phosphate + L-glutamate</text>
        <dbReference type="Rhea" id="RHEA:23744"/>
        <dbReference type="ChEBI" id="CHEBI:16810"/>
        <dbReference type="ChEBI" id="CHEBI:29985"/>
        <dbReference type="ChEBI" id="CHEBI:57766"/>
        <dbReference type="ChEBI" id="CHEBI:57980"/>
        <dbReference type="EC" id="2.6.1.9"/>
    </reaction>
</comment>
<evidence type="ECO:0000313" key="13">
    <source>
        <dbReference type="EMBL" id="ALE52294.1"/>
    </source>
</evidence>
<evidence type="ECO:0000256" key="9">
    <source>
        <dbReference type="ARBA" id="ARBA00023102"/>
    </source>
</evidence>